<dbReference type="EMBL" id="CM055728">
    <property type="protein sequence ID" value="KAJ8016081.1"/>
    <property type="molecule type" value="Genomic_DNA"/>
</dbReference>
<accession>A0ACC2HJJ9</accession>
<name>A0ACC2HJJ9_DALPE</name>
<keyword evidence="2" id="KW-1185">Reference proteome</keyword>
<evidence type="ECO:0000313" key="1">
    <source>
        <dbReference type="EMBL" id="KAJ8016081.1"/>
    </source>
</evidence>
<reference evidence="1" key="1">
    <citation type="submission" date="2021-05" db="EMBL/GenBank/DDBJ databases">
        <authorList>
            <person name="Pan Q."/>
            <person name="Jouanno E."/>
            <person name="Zahm M."/>
            <person name="Klopp C."/>
            <person name="Cabau C."/>
            <person name="Louis A."/>
            <person name="Berthelot C."/>
            <person name="Parey E."/>
            <person name="Roest Crollius H."/>
            <person name="Montfort J."/>
            <person name="Robinson-Rechavi M."/>
            <person name="Bouchez O."/>
            <person name="Lampietro C."/>
            <person name="Lopez Roques C."/>
            <person name="Donnadieu C."/>
            <person name="Postlethwait J."/>
            <person name="Bobe J."/>
            <person name="Dillon D."/>
            <person name="Chandos A."/>
            <person name="von Hippel F."/>
            <person name="Guiguen Y."/>
        </authorList>
    </citation>
    <scope>NUCLEOTIDE SEQUENCE</scope>
    <source>
        <strain evidence="1">YG-Jan2019</strain>
    </source>
</reference>
<gene>
    <name evidence="1" type="ORF">DPEC_G00003450</name>
</gene>
<protein>
    <submittedName>
        <fullName evidence="1">Uncharacterized protein</fullName>
    </submittedName>
</protein>
<proteinExistence type="predicted"/>
<sequence length="209" mass="23522">MKLKRIITERGTTYPGTSKKNCESGAQLSSITDRVKENKQMLFSLGSSLHKVLSAVRRLEEHNERHWSDHSASPTSERLTPVPPEECRLHLRLPETYDGSPGWLPGVSAAAGAELLHLVGPALEWATAFQSEHSPELYDYKEFTRNFCSTFDHPPKGREAGERLVHLRQGTRSAKEFVLEFRTLAAGSGWNKRAPIVDTLLTQSKRCRE</sequence>
<comment type="caution">
    <text evidence="1">The sequence shown here is derived from an EMBL/GenBank/DDBJ whole genome shotgun (WGS) entry which is preliminary data.</text>
</comment>
<dbReference type="Proteomes" id="UP001157502">
    <property type="component" value="Chromosome 1"/>
</dbReference>
<organism evidence="1 2">
    <name type="scientific">Dallia pectoralis</name>
    <name type="common">Alaska blackfish</name>
    <dbReference type="NCBI Taxonomy" id="75939"/>
    <lineage>
        <taxon>Eukaryota</taxon>
        <taxon>Metazoa</taxon>
        <taxon>Chordata</taxon>
        <taxon>Craniata</taxon>
        <taxon>Vertebrata</taxon>
        <taxon>Euteleostomi</taxon>
        <taxon>Actinopterygii</taxon>
        <taxon>Neopterygii</taxon>
        <taxon>Teleostei</taxon>
        <taxon>Protacanthopterygii</taxon>
        <taxon>Esociformes</taxon>
        <taxon>Umbridae</taxon>
        <taxon>Dallia</taxon>
    </lineage>
</organism>
<evidence type="ECO:0000313" key="2">
    <source>
        <dbReference type="Proteomes" id="UP001157502"/>
    </source>
</evidence>